<dbReference type="Pfam" id="PF03108">
    <property type="entry name" value="DBD_Tnp_Mut"/>
    <property type="match status" value="1"/>
</dbReference>
<evidence type="ECO:0000259" key="1">
    <source>
        <dbReference type="Pfam" id="PF03108"/>
    </source>
</evidence>
<feature type="domain" description="Transposase MuDR plant" evidence="1">
    <location>
        <begin position="37"/>
        <end position="94"/>
    </location>
</feature>
<dbReference type="PANTHER" id="PTHR31973:SF187">
    <property type="entry name" value="MUTATOR TRANSPOSASE MUDRA PROTEIN"/>
    <property type="match status" value="1"/>
</dbReference>
<organism evidence="2 3">
    <name type="scientific">Arachis hypogaea</name>
    <name type="common">Peanut</name>
    <dbReference type="NCBI Taxonomy" id="3818"/>
    <lineage>
        <taxon>Eukaryota</taxon>
        <taxon>Viridiplantae</taxon>
        <taxon>Streptophyta</taxon>
        <taxon>Embryophyta</taxon>
        <taxon>Tracheophyta</taxon>
        <taxon>Spermatophyta</taxon>
        <taxon>Magnoliopsida</taxon>
        <taxon>eudicotyledons</taxon>
        <taxon>Gunneridae</taxon>
        <taxon>Pentapetalae</taxon>
        <taxon>rosids</taxon>
        <taxon>fabids</taxon>
        <taxon>Fabales</taxon>
        <taxon>Fabaceae</taxon>
        <taxon>Papilionoideae</taxon>
        <taxon>50 kb inversion clade</taxon>
        <taxon>dalbergioids sensu lato</taxon>
        <taxon>Dalbergieae</taxon>
        <taxon>Pterocarpus clade</taxon>
        <taxon>Arachis</taxon>
    </lineage>
</organism>
<proteinExistence type="predicted"/>
<reference evidence="2 3" key="1">
    <citation type="submission" date="2019-01" db="EMBL/GenBank/DDBJ databases">
        <title>Sequencing of cultivated peanut Arachis hypogaea provides insights into genome evolution and oil improvement.</title>
        <authorList>
            <person name="Chen X."/>
        </authorList>
    </citation>
    <scope>NUCLEOTIDE SEQUENCE [LARGE SCALE GENOMIC DNA]</scope>
    <source>
        <strain evidence="3">cv. Fuhuasheng</strain>
        <tissue evidence="2">Leaves</tissue>
    </source>
</reference>
<protein>
    <recommendedName>
        <fullName evidence="1">Transposase MuDR plant domain-containing protein</fullName>
    </recommendedName>
</protein>
<dbReference type="InterPro" id="IPR004332">
    <property type="entry name" value="Transposase_MuDR"/>
</dbReference>
<keyword evidence="3" id="KW-1185">Reference proteome</keyword>
<accession>A0A444XVF3</accession>
<sequence>MKTPPNSEDELEEETESDEVFPVFREGARFGELHLEVRIKFNTKWNFKEAVREYTIQEGRRIRFNKNDRKRLRAVCKVKECSWVIFASKDRDDTCWQLKTFRDDHSYAREDKNRAVNRNWVASKLVKKVRKYSNFRHCDANTFFKIKYDLSLNRNSISRALSDARNLIYGEGLWGDTVKDQPRFNCPNLHHSTAKR</sequence>
<evidence type="ECO:0000313" key="2">
    <source>
        <dbReference type="EMBL" id="RYQ93395.1"/>
    </source>
</evidence>
<dbReference type="Proteomes" id="UP000289738">
    <property type="component" value="Chromosome B09"/>
</dbReference>
<comment type="caution">
    <text evidence="2">The sequence shown here is derived from an EMBL/GenBank/DDBJ whole genome shotgun (WGS) entry which is preliminary data.</text>
</comment>
<name>A0A444XVF3_ARAHY</name>
<dbReference type="AlphaFoldDB" id="A0A444XVF3"/>
<dbReference type="PANTHER" id="PTHR31973">
    <property type="entry name" value="POLYPROTEIN, PUTATIVE-RELATED"/>
    <property type="match status" value="1"/>
</dbReference>
<evidence type="ECO:0000313" key="3">
    <source>
        <dbReference type="Proteomes" id="UP000289738"/>
    </source>
</evidence>
<dbReference type="EMBL" id="SDMP01000019">
    <property type="protein sequence ID" value="RYQ93395.1"/>
    <property type="molecule type" value="Genomic_DNA"/>
</dbReference>
<gene>
    <name evidence="2" type="ORF">Ahy_B09g099673</name>
</gene>